<dbReference type="SFLD" id="SFLDS00019">
    <property type="entry name" value="Glutathione_Transferase_(cytos"/>
    <property type="match status" value="1"/>
</dbReference>
<dbReference type="InterPro" id="IPR036282">
    <property type="entry name" value="Glutathione-S-Trfase_C_sf"/>
</dbReference>
<evidence type="ECO:0000256" key="1">
    <source>
        <dbReference type="ARBA" id="ARBA00007409"/>
    </source>
</evidence>
<dbReference type="RefSeq" id="XP_069203684.1">
    <property type="nucleotide sequence ID" value="XM_069340211.1"/>
</dbReference>
<feature type="region of interest" description="Disordered" evidence="3">
    <location>
        <begin position="232"/>
        <end position="256"/>
    </location>
</feature>
<reference evidence="6 7" key="1">
    <citation type="submission" date="2024-07" db="EMBL/GenBank/DDBJ databases">
        <title>Draft sequence of the Neodothiora populina.</title>
        <authorList>
            <person name="Drown D.D."/>
            <person name="Schuette U.S."/>
            <person name="Buechlein A.B."/>
            <person name="Rusch D.R."/>
            <person name="Winton L.W."/>
            <person name="Adams G.A."/>
        </authorList>
    </citation>
    <scope>NUCLEOTIDE SEQUENCE [LARGE SCALE GENOMIC DNA]</scope>
    <source>
        <strain evidence="6 7">CPC 39397</strain>
    </source>
</reference>
<dbReference type="EMBL" id="JBFMKM010000003">
    <property type="protein sequence ID" value="KAL1310835.1"/>
    <property type="molecule type" value="Genomic_DNA"/>
</dbReference>
<protein>
    <recommendedName>
        <fullName evidence="8">Glutathione S-transferase GstA</fullName>
    </recommendedName>
</protein>
<evidence type="ECO:0000313" key="6">
    <source>
        <dbReference type="EMBL" id="KAL1310835.1"/>
    </source>
</evidence>
<evidence type="ECO:0000256" key="2">
    <source>
        <dbReference type="RuleBase" id="RU003494"/>
    </source>
</evidence>
<dbReference type="CDD" id="cd03048">
    <property type="entry name" value="GST_N_Ure2p_like"/>
    <property type="match status" value="1"/>
</dbReference>
<dbReference type="PANTHER" id="PTHR44051">
    <property type="entry name" value="GLUTATHIONE S-TRANSFERASE-RELATED"/>
    <property type="match status" value="1"/>
</dbReference>
<sequence>MALNTNIDLYTAGTPNGHKINILCEELGLKYNVHKIDIAKNVQKEEWFLKINPNGRIPAIVDKTSGKDKRIFEGGAILLYLCERYDKSHNFSFAYDTDEYWECVEWITWMQSGIGPMQGQANHFFRYAPTKIEYAINRYQTETKRLYQVLNDRLAEQEKKSQGLWIVGGKYSIADLACFSWVNWAEWAGVTLDPFPEVKKWLAAINAREATTKGCNIPEKFEMKAAMKSKEAEQEYEKHHSNWVMKGQEDDQKKHQ</sequence>
<dbReference type="SUPFAM" id="SSF47616">
    <property type="entry name" value="GST C-terminal domain-like"/>
    <property type="match status" value="1"/>
</dbReference>
<gene>
    <name evidence="6" type="ORF">AAFC00_001071</name>
</gene>
<dbReference type="SFLD" id="SFLDG00358">
    <property type="entry name" value="Main_(cytGST)"/>
    <property type="match status" value="1"/>
</dbReference>
<feature type="domain" description="GST N-terminal" evidence="4">
    <location>
        <begin position="4"/>
        <end position="89"/>
    </location>
</feature>
<dbReference type="InterPro" id="IPR036249">
    <property type="entry name" value="Thioredoxin-like_sf"/>
</dbReference>
<dbReference type="InterPro" id="IPR004045">
    <property type="entry name" value="Glutathione_S-Trfase_N"/>
</dbReference>
<dbReference type="PANTHER" id="PTHR44051:SF8">
    <property type="entry name" value="GLUTATHIONE S-TRANSFERASE GSTA"/>
    <property type="match status" value="1"/>
</dbReference>
<dbReference type="PROSITE" id="PS50405">
    <property type="entry name" value="GST_CTER"/>
    <property type="match status" value="1"/>
</dbReference>
<dbReference type="Proteomes" id="UP001562354">
    <property type="component" value="Unassembled WGS sequence"/>
</dbReference>
<keyword evidence="7" id="KW-1185">Reference proteome</keyword>
<dbReference type="Gene3D" id="3.40.30.10">
    <property type="entry name" value="Glutaredoxin"/>
    <property type="match status" value="1"/>
</dbReference>
<comment type="caution">
    <text evidence="6">The sequence shown here is derived from an EMBL/GenBank/DDBJ whole genome shotgun (WGS) entry which is preliminary data.</text>
</comment>
<dbReference type="GeneID" id="95974774"/>
<dbReference type="PROSITE" id="PS50404">
    <property type="entry name" value="GST_NTER"/>
    <property type="match status" value="1"/>
</dbReference>
<dbReference type="SUPFAM" id="SSF52833">
    <property type="entry name" value="Thioredoxin-like"/>
    <property type="match status" value="1"/>
</dbReference>
<dbReference type="InterPro" id="IPR010987">
    <property type="entry name" value="Glutathione-S-Trfase_C-like"/>
</dbReference>
<dbReference type="InterPro" id="IPR004046">
    <property type="entry name" value="GST_C"/>
</dbReference>
<evidence type="ECO:0000259" key="5">
    <source>
        <dbReference type="PROSITE" id="PS50405"/>
    </source>
</evidence>
<dbReference type="Pfam" id="PF02798">
    <property type="entry name" value="GST_N"/>
    <property type="match status" value="1"/>
</dbReference>
<organism evidence="6 7">
    <name type="scientific">Neodothiora populina</name>
    <dbReference type="NCBI Taxonomy" id="2781224"/>
    <lineage>
        <taxon>Eukaryota</taxon>
        <taxon>Fungi</taxon>
        <taxon>Dikarya</taxon>
        <taxon>Ascomycota</taxon>
        <taxon>Pezizomycotina</taxon>
        <taxon>Dothideomycetes</taxon>
        <taxon>Dothideomycetidae</taxon>
        <taxon>Dothideales</taxon>
        <taxon>Dothioraceae</taxon>
        <taxon>Neodothiora</taxon>
    </lineage>
</organism>
<feature type="domain" description="GST C-terminal" evidence="5">
    <location>
        <begin position="96"/>
        <end position="227"/>
    </location>
</feature>
<evidence type="ECO:0000256" key="3">
    <source>
        <dbReference type="SAM" id="MobiDB-lite"/>
    </source>
</evidence>
<proteinExistence type="inferred from homology"/>
<dbReference type="SFLD" id="SFLDG01151">
    <property type="entry name" value="Main.2:_Nu-like"/>
    <property type="match status" value="1"/>
</dbReference>
<dbReference type="Gene3D" id="1.20.1050.10">
    <property type="match status" value="1"/>
</dbReference>
<name>A0ABR3PMR9_9PEZI</name>
<evidence type="ECO:0008006" key="8">
    <source>
        <dbReference type="Google" id="ProtNLM"/>
    </source>
</evidence>
<accession>A0ABR3PMR9</accession>
<comment type="similarity">
    <text evidence="1 2">Belongs to the GST superfamily.</text>
</comment>
<dbReference type="InterPro" id="IPR040079">
    <property type="entry name" value="Glutathione_S-Trfase"/>
</dbReference>
<feature type="compositionally biased region" description="Basic and acidic residues" evidence="3">
    <location>
        <begin position="247"/>
        <end position="256"/>
    </location>
</feature>
<evidence type="ECO:0000313" key="7">
    <source>
        <dbReference type="Proteomes" id="UP001562354"/>
    </source>
</evidence>
<dbReference type="Pfam" id="PF00043">
    <property type="entry name" value="GST_C"/>
    <property type="match status" value="1"/>
</dbReference>
<evidence type="ECO:0000259" key="4">
    <source>
        <dbReference type="PROSITE" id="PS50404"/>
    </source>
</evidence>